<dbReference type="BioCyc" id="IAGG583356:GHAH-1779-MONOMER"/>
<dbReference type="HOGENOM" id="CLU_730765_0_0_2"/>
<accession>E0SSK4</accession>
<sequence length="406" mass="45973">MSTLSSEEIFKDTWIKRWIFHSIFYNFSVIIASVFYQAYAIRVLNYSIDELGTLTFINIAMIALGNFIGLPILYRYRNVRVLIWKFFTSMNLISWSLTGFVDVLKIRSLLYGLVAIAQFSGAVGGLAYSDTIADIIPKEKSLGIFSKVNTYVTASSFIALTTSTLIFWLLGSNISSYRICYTMALTAAIISIIFLSILWEKNIRNSIKQKMRDIITSYLKIVNDDGMRGYIIFFLILTVFTNIPAAIWNYYILKIFNGSETWISINNISSTLATVLGNYTFSRIYHRLKPRNVLIYSIIPISFIPIFFLLSPTVIHQALLNFYSGFSWAAFNLVAGIYNLYLPKESDRIYLLSLLGIVNNLAAASASKLGAYIASINILLMQLIFIVSGVGRLLAFIYGRKRLPSL</sequence>
<keyword evidence="3" id="KW-1185">Reference proteome</keyword>
<dbReference type="SUPFAM" id="SSF103473">
    <property type="entry name" value="MFS general substrate transporter"/>
    <property type="match status" value="2"/>
</dbReference>
<feature type="transmembrane region" description="Helical" evidence="1">
    <location>
        <begin position="109"/>
        <end position="128"/>
    </location>
</feature>
<evidence type="ECO:0000256" key="1">
    <source>
        <dbReference type="SAM" id="Phobius"/>
    </source>
</evidence>
<feature type="transmembrane region" description="Helical" evidence="1">
    <location>
        <begin position="148"/>
        <end position="170"/>
    </location>
</feature>
<keyword evidence="1" id="KW-1133">Transmembrane helix</keyword>
<dbReference type="AlphaFoldDB" id="E0SSK4"/>
<feature type="transmembrane region" description="Helical" evidence="1">
    <location>
        <begin position="293"/>
        <end position="310"/>
    </location>
</feature>
<feature type="transmembrane region" description="Helical" evidence="1">
    <location>
        <begin position="230"/>
        <end position="251"/>
    </location>
</feature>
<organism evidence="2 3">
    <name type="scientific">Ignisphaera aggregans (strain DSM 17230 / JCM 13409 / AQ1.S1)</name>
    <dbReference type="NCBI Taxonomy" id="583356"/>
    <lineage>
        <taxon>Archaea</taxon>
        <taxon>Thermoproteota</taxon>
        <taxon>Thermoprotei</taxon>
        <taxon>Desulfurococcales</taxon>
        <taxon>Desulfurococcaceae</taxon>
        <taxon>Ignisphaera</taxon>
    </lineage>
</organism>
<feature type="transmembrane region" description="Helical" evidence="1">
    <location>
        <begin position="263"/>
        <end position="281"/>
    </location>
</feature>
<dbReference type="KEGG" id="iag:Igag_1792"/>
<feature type="transmembrane region" description="Helical" evidence="1">
    <location>
        <begin position="81"/>
        <end position="97"/>
    </location>
</feature>
<feature type="transmembrane region" description="Helical" evidence="1">
    <location>
        <begin position="372"/>
        <end position="398"/>
    </location>
</feature>
<dbReference type="STRING" id="583356.Igag_1792"/>
<dbReference type="Gene3D" id="1.20.1250.20">
    <property type="entry name" value="MFS general substrate transporter like domains"/>
    <property type="match status" value="2"/>
</dbReference>
<feature type="transmembrane region" description="Helical" evidence="1">
    <location>
        <begin position="51"/>
        <end position="74"/>
    </location>
</feature>
<keyword evidence="1" id="KW-0472">Membrane</keyword>
<reference evidence="2 3" key="1">
    <citation type="journal article" date="2010" name="Stand. Genomic Sci.">
        <title>Complete genome sequence of Ignisphaera aggregans type strain (AQ1.S1).</title>
        <authorList>
            <person name="Goker M."/>
            <person name="Held B."/>
            <person name="Lapidus A."/>
            <person name="Nolan M."/>
            <person name="Spring S."/>
            <person name="Yasawong M."/>
            <person name="Lucas S."/>
            <person name="Glavina Del Rio T."/>
            <person name="Tice H."/>
            <person name="Cheng J.F."/>
            <person name="Goodwin L."/>
            <person name="Tapia R."/>
            <person name="Pitluck S."/>
            <person name="Liolios K."/>
            <person name="Ivanova N."/>
            <person name="Mavromatis K."/>
            <person name="Mikhailova N."/>
            <person name="Pati A."/>
            <person name="Chen A."/>
            <person name="Palaniappan K."/>
            <person name="Brambilla E."/>
            <person name="Land M."/>
            <person name="Hauser L."/>
            <person name="Chang Y.J."/>
            <person name="Jeffries C.D."/>
            <person name="Brettin T."/>
            <person name="Detter J.C."/>
            <person name="Han C."/>
            <person name="Rohde M."/>
            <person name="Sikorski J."/>
            <person name="Woyke T."/>
            <person name="Bristow J."/>
            <person name="Eisen J.A."/>
            <person name="Markowitz V."/>
            <person name="Hugenholtz P."/>
            <person name="Kyrpides N.C."/>
            <person name="Klenk H.P."/>
        </authorList>
    </citation>
    <scope>NUCLEOTIDE SEQUENCE [LARGE SCALE GENOMIC DNA]</scope>
    <source>
        <strain evidence="3">DSM 17230 / JCM 13409 / AQ1.S1</strain>
    </source>
</reference>
<dbReference type="EMBL" id="CP002098">
    <property type="protein sequence ID" value="ADM28589.1"/>
    <property type="molecule type" value="Genomic_DNA"/>
</dbReference>
<proteinExistence type="predicted"/>
<name>E0SSK4_IGNAA</name>
<dbReference type="InterPro" id="IPR052528">
    <property type="entry name" value="Sugar_transport-like"/>
</dbReference>
<gene>
    <name evidence="2" type="ordered locus">Igag_1792</name>
</gene>
<dbReference type="Proteomes" id="UP000001304">
    <property type="component" value="Chromosome"/>
</dbReference>
<feature type="transmembrane region" description="Helical" evidence="1">
    <location>
        <begin position="322"/>
        <end position="342"/>
    </location>
</feature>
<feature type="transmembrane region" description="Helical" evidence="1">
    <location>
        <begin position="18"/>
        <end position="39"/>
    </location>
</feature>
<dbReference type="InterPro" id="IPR036259">
    <property type="entry name" value="MFS_trans_sf"/>
</dbReference>
<keyword evidence="1" id="KW-0812">Transmembrane</keyword>
<evidence type="ECO:0000313" key="2">
    <source>
        <dbReference type="EMBL" id="ADM28589.1"/>
    </source>
</evidence>
<dbReference type="PANTHER" id="PTHR23526">
    <property type="entry name" value="INTEGRAL MEMBRANE TRANSPORT PROTEIN-RELATED"/>
    <property type="match status" value="1"/>
</dbReference>
<dbReference type="PANTHER" id="PTHR23526:SF2">
    <property type="entry name" value="MAJOR FACILITATOR SUPERFAMILY (MFS) PROFILE DOMAIN-CONTAINING PROTEIN"/>
    <property type="match status" value="1"/>
</dbReference>
<feature type="transmembrane region" description="Helical" evidence="1">
    <location>
        <begin position="176"/>
        <end position="199"/>
    </location>
</feature>
<feature type="transmembrane region" description="Helical" evidence="1">
    <location>
        <begin position="349"/>
        <end position="366"/>
    </location>
</feature>
<protein>
    <submittedName>
        <fullName evidence="2">Permease of the major facilitator superfamily protein</fullName>
    </submittedName>
</protein>
<evidence type="ECO:0000313" key="3">
    <source>
        <dbReference type="Proteomes" id="UP000001304"/>
    </source>
</evidence>